<accession>A0A9P6CWZ9</accession>
<dbReference type="OrthoDB" id="3199651at2759"/>
<evidence type="ECO:0000313" key="3">
    <source>
        <dbReference type="EMBL" id="KAF9475749.1"/>
    </source>
</evidence>
<name>A0A9P6CWZ9_9AGAR</name>
<evidence type="ECO:0000256" key="1">
    <source>
        <dbReference type="SAM" id="MobiDB-lite"/>
    </source>
</evidence>
<dbReference type="Proteomes" id="UP000807469">
    <property type="component" value="Unassembled WGS sequence"/>
</dbReference>
<sequence>MSNNSSPAQQRISPQGTPNSQGSDTDREKIQSTAHNLPPSRTSASLRTVSAPLSKLSLSRLIYILAGLTVLLLAFYSYRVVQYKREVGGWWSLAMGKTPAEVHAHAQEGYANPNADKKGTGGANEDTVGDRIGALAEILGMPSNELASAIASAVRAYVPPASLSSVAAKETGEAVKALLGQEKDEEHTQADGSPGVVGGILHGVESFAGMDEPNT</sequence>
<dbReference type="EMBL" id="MU155320">
    <property type="protein sequence ID" value="KAF9475749.1"/>
    <property type="molecule type" value="Genomic_DNA"/>
</dbReference>
<organism evidence="3 4">
    <name type="scientific">Pholiota conissans</name>
    <dbReference type="NCBI Taxonomy" id="109636"/>
    <lineage>
        <taxon>Eukaryota</taxon>
        <taxon>Fungi</taxon>
        <taxon>Dikarya</taxon>
        <taxon>Basidiomycota</taxon>
        <taxon>Agaricomycotina</taxon>
        <taxon>Agaricomycetes</taxon>
        <taxon>Agaricomycetidae</taxon>
        <taxon>Agaricales</taxon>
        <taxon>Agaricineae</taxon>
        <taxon>Strophariaceae</taxon>
        <taxon>Pholiota</taxon>
    </lineage>
</organism>
<dbReference type="AlphaFoldDB" id="A0A9P6CWZ9"/>
<protein>
    <submittedName>
        <fullName evidence="3">Uncharacterized protein</fullName>
    </submittedName>
</protein>
<feature type="transmembrane region" description="Helical" evidence="2">
    <location>
        <begin position="61"/>
        <end position="78"/>
    </location>
</feature>
<proteinExistence type="predicted"/>
<evidence type="ECO:0000256" key="2">
    <source>
        <dbReference type="SAM" id="Phobius"/>
    </source>
</evidence>
<comment type="caution">
    <text evidence="3">The sequence shown here is derived from an EMBL/GenBank/DDBJ whole genome shotgun (WGS) entry which is preliminary data.</text>
</comment>
<keyword evidence="4" id="KW-1185">Reference proteome</keyword>
<reference evidence="3" key="1">
    <citation type="submission" date="2020-11" db="EMBL/GenBank/DDBJ databases">
        <authorList>
            <consortium name="DOE Joint Genome Institute"/>
            <person name="Ahrendt S."/>
            <person name="Riley R."/>
            <person name="Andreopoulos W."/>
            <person name="Labutti K."/>
            <person name="Pangilinan J."/>
            <person name="Ruiz-Duenas F.J."/>
            <person name="Barrasa J.M."/>
            <person name="Sanchez-Garcia M."/>
            <person name="Camarero S."/>
            <person name="Miyauchi S."/>
            <person name="Serrano A."/>
            <person name="Linde D."/>
            <person name="Babiker R."/>
            <person name="Drula E."/>
            <person name="Ayuso-Fernandez I."/>
            <person name="Pacheco R."/>
            <person name="Padilla G."/>
            <person name="Ferreira P."/>
            <person name="Barriuso J."/>
            <person name="Kellner H."/>
            <person name="Castanera R."/>
            <person name="Alfaro M."/>
            <person name="Ramirez L."/>
            <person name="Pisabarro A.G."/>
            <person name="Kuo A."/>
            <person name="Tritt A."/>
            <person name="Lipzen A."/>
            <person name="He G."/>
            <person name="Yan M."/>
            <person name="Ng V."/>
            <person name="Cullen D."/>
            <person name="Martin F."/>
            <person name="Rosso M.-N."/>
            <person name="Henrissat B."/>
            <person name="Hibbett D."/>
            <person name="Martinez A.T."/>
            <person name="Grigoriev I.V."/>
        </authorList>
    </citation>
    <scope>NUCLEOTIDE SEQUENCE</scope>
    <source>
        <strain evidence="3">CIRM-BRFM 674</strain>
    </source>
</reference>
<feature type="compositionally biased region" description="Polar residues" evidence="1">
    <location>
        <begin position="1"/>
        <end position="23"/>
    </location>
</feature>
<feature type="compositionally biased region" description="Polar residues" evidence="1">
    <location>
        <begin position="31"/>
        <end position="48"/>
    </location>
</feature>
<keyword evidence="2" id="KW-1133">Transmembrane helix</keyword>
<evidence type="ECO:0000313" key="4">
    <source>
        <dbReference type="Proteomes" id="UP000807469"/>
    </source>
</evidence>
<keyword evidence="2" id="KW-0472">Membrane</keyword>
<keyword evidence="2" id="KW-0812">Transmembrane</keyword>
<gene>
    <name evidence="3" type="ORF">BDN70DRAFT_222275</name>
</gene>
<feature type="region of interest" description="Disordered" evidence="1">
    <location>
        <begin position="1"/>
        <end position="48"/>
    </location>
</feature>